<sequence>MSTHDHLRALVDDGELVLFDRRRRRRFVRRVWLYKSVARRLDEGLADRDGDEYGVWLGLSTSIQHFCEGGAVVDSHLMAPARATKRNGSPGLGVWKLQYKGFPEARLIGGFIVPGDFIGLVAASRADLAGHYNEAIDMCCELWLKLFPTFNRCSTSIESLCVEASNGN</sequence>
<organism evidence="1 2">
    <name type="scientific">Labrys neptuniae</name>
    <dbReference type="NCBI Taxonomy" id="376174"/>
    <lineage>
        <taxon>Bacteria</taxon>
        <taxon>Pseudomonadati</taxon>
        <taxon>Pseudomonadota</taxon>
        <taxon>Alphaproteobacteria</taxon>
        <taxon>Hyphomicrobiales</taxon>
        <taxon>Xanthobacteraceae</taxon>
        <taxon>Labrys</taxon>
    </lineage>
</organism>
<evidence type="ECO:0000313" key="2">
    <source>
        <dbReference type="Proteomes" id="UP001555786"/>
    </source>
</evidence>
<keyword evidence="2" id="KW-1185">Reference proteome</keyword>
<name>A0ABV3PGR5_9HYPH</name>
<comment type="caution">
    <text evidence="1">The sequence shown here is derived from an EMBL/GenBank/DDBJ whole genome shotgun (WGS) entry which is preliminary data.</text>
</comment>
<evidence type="ECO:0000313" key="1">
    <source>
        <dbReference type="EMBL" id="MEW9304534.1"/>
    </source>
</evidence>
<proteinExistence type="predicted"/>
<dbReference type="RefSeq" id="WP_367622892.1">
    <property type="nucleotide sequence ID" value="NZ_JBFNQD010000001.1"/>
</dbReference>
<accession>A0ABV3PGR5</accession>
<gene>
    <name evidence="1" type="ORF">ABXS05_03225</name>
</gene>
<dbReference type="Proteomes" id="UP001555786">
    <property type="component" value="Unassembled WGS sequence"/>
</dbReference>
<reference evidence="1 2" key="1">
    <citation type="submission" date="2024-07" db="EMBL/GenBank/DDBJ databases">
        <title>Description of Labrys sedimenti sp. nov., isolated from a diclofenac-degrading enrichment culture.</title>
        <authorList>
            <person name="Tancsics A."/>
            <person name="Csepanyi A."/>
        </authorList>
    </citation>
    <scope>NUCLEOTIDE SEQUENCE [LARGE SCALE GENOMIC DNA]</scope>
    <source>
        <strain evidence="1 2">LMG 23578</strain>
    </source>
</reference>
<protein>
    <submittedName>
        <fullName evidence="1">Uncharacterized protein</fullName>
    </submittedName>
</protein>
<dbReference type="EMBL" id="JBFNQD010000001">
    <property type="protein sequence ID" value="MEW9304534.1"/>
    <property type="molecule type" value="Genomic_DNA"/>
</dbReference>